<proteinExistence type="predicted"/>
<comment type="caution">
    <text evidence="2">The sequence shown here is derived from an EMBL/GenBank/DDBJ whole genome shotgun (WGS) entry which is preliminary data.</text>
</comment>
<protein>
    <submittedName>
        <fullName evidence="2">Uncharacterized protein</fullName>
    </submittedName>
</protein>
<feature type="region of interest" description="Disordered" evidence="1">
    <location>
        <begin position="117"/>
        <end position="140"/>
    </location>
</feature>
<dbReference type="InterPro" id="IPR039930">
    <property type="entry name" value="RALGAPB"/>
</dbReference>
<evidence type="ECO:0000313" key="2">
    <source>
        <dbReference type="EMBL" id="CAH3187940.1"/>
    </source>
</evidence>
<organism evidence="2 3">
    <name type="scientific">Porites lobata</name>
    <dbReference type="NCBI Taxonomy" id="104759"/>
    <lineage>
        <taxon>Eukaryota</taxon>
        <taxon>Metazoa</taxon>
        <taxon>Cnidaria</taxon>
        <taxon>Anthozoa</taxon>
        <taxon>Hexacorallia</taxon>
        <taxon>Scleractinia</taxon>
        <taxon>Fungiina</taxon>
        <taxon>Poritidae</taxon>
        <taxon>Porites</taxon>
    </lineage>
</organism>
<dbReference type="PANTHER" id="PTHR21344:SF1">
    <property type="entry name" value="RAL GTPASE-ACTIVATING PROTEIN SUBUNIT BETA"/>
    <property type="match status" value="1"/>
</dbReference>
<feature type="non-terminal residue" evidence="2">
    <location>
        <position position="1"/>
    </location>
</feature>
<keyword evidence="3" id="KW-1185">Reference proteome</keyword>
<feature type="non-terminal residue" evidence="2">
    <location>
        <position position="155"/>
    </location>
</feature>
<reference evidence="2 3" key="1">
    <citation type="submission" date="2022-05" db="EMBL/GenBank/DDBJ databases">
        <authorList>
            <consortium name="Genoscope - CEA"/>
            <person name="William W."/>
        </authorList>
    </citation>
    <scope>NUCLEOTIDE SEQUENCE [LARGE SCALE GENOMIC DNA]</scope>
</reference>
<sequence length="155" mass="17313">VSFRVREAAEGLLTVIMEHLGAFPSPCGPSSLSSLLDEDWVLDHVQPADGSTKTPRKFQYFVIQDSSIMLGLLEESLKHKDPLPTLSAVIRGPTGRYVWTMQLRQFSRHKNDLIEAHLEDPGRPSPDKTQPRPPPNIKHRAFPEAVDTVPLTKAL</sequence>
<dbReference type="Proteomes" id="UP001159405">
    <property type="component" value="Unassembled WGS sequence"/>
</dbReference>
<dbReference type="EMBL" id="CALNXK010000579">
    <property type="protein sequence ID" value="CAH3187940.1"/>
    <property type="molecule type" value="Genomic_DNA"/>
</dbReference>
<name>A0ABN8S9J3_9CNID</name>
<gene>
    <name evidence="2" type="ORF">PLOB_00038561</name>
</gene>
<evidence type="ECO:0000313" key="3">
    <source>
        <dbReference type="Proteomes" id="UP001159405"/>
    </source>
</evidence>
<evidence type="ECO:0000256" key="1">
    <source>
        <dbReference type="SAM" id="MobiDB-lite"/>
    </source>
</evidence>
<dbReference type="PANTHER" id="PTHR21344">
    <property type="entry name" value="RAL GTPASE-ACTIVATING PROTEIN SUBUNIT BETA"/>
    <property type="match status" value="1"/>
</dbReference>
<accession>A0ABN8S9J3</accession>
<feature type="compositionally biased region" description="Basic and acidic residues" evidence="1">
    <location>
        <begin position="117"/>
        <end position="130"/>
    </location>
</feature>